<comment type="subcellular location">
    <subcellularLocation>
        <location evidence="8">Cell membrane</location>
    </subcellularLocation>
</comment>
<dbReference type="PANTHER" id="PTHR42755:SF1">
    <property type="entry name" value="3-DEOXY-D-MANNO-OCTULOSONIC ACID TRANSFERASE, MITOCHONDRIAL-RELATED"/>
    <property type="match status" value="1"/>
</dbReference>
<proteinExistence type="inferred from homology"/>
<evidence type="ECO:0000259" key="9">
    <source>
        <dbReference type="Pfam" id="PF04413"/>
    </source>
</evidence>
<feature type="active site" description="Proton acceptor" evidence="7">
    <location>
        <position position="60"/>
    </location>
</feature>
<evidence type="ECO:0000256" key="7">
    <source>
        <dbReference type="PIRSR" id="PIRSR639901-1"/>
    </source>
</evidence>
<dbReference type="Gene3D" id="3.40.50.2000">
    <property type="entry name" value="Glycogen Phosphorylase B"/>
    <property type="match status" value="1"/>
</dbReference>
<dbReference type="GO" id="GO:0043842">
    <property type="term" value="F:Kdo transferase activity"/>
    <property type="evidence" value="ECO:0007669"/>
    <property type="project" value="UniProtKB-EC"/>
</dbReference>
<organism evidence="10 11">
    <name type="scientific">Sodaliphilus pleomorphus</name>
    <dbReference type="NCBI Taxonomy" id="2606626"/>
    <lineage>
        <taxon>Bacteria</taxon>
        <taxon>Pseudomonadati</taxon>
        <taxon>Bacteroidota</taxon>
        <taxon>Bacteroidia</taxon>
        <taxon>Bacteroidales</taxon>
        <taxon>Muribaculaceae</taxon>
        <taxon>Sodaliphilus</taxon>
    </lineage>
</organism>
<keyword evidence="8" id="KW-1003">Cell membrane</keyword>
<evidence type="ECO:0000313" key="11">
    <source>
        <dbReference type="Proteomes" id="UP000483362"/>
    </source>
</evidence>
<name>A0A6L5XBI0_9BACT</name>
<dbReference type="InterPro" id="IPR038107">
    <property type="entry name" value="Glycos_transf_N_sf"/>
</dbReference>
<dbReference type="UniPathway" id="UPA00958"/>
<evidence type="ECO:0000256" key="5">
    <source>
        <dbReference type="ARBA" id="ARBA00031445"/>
    </source>
</evidence>
<dbReference type="EC" id="2.4.99.12" evidence="2 8"/>
<dbReference type="Proteomes" id="UP000483362">
    <property type="component" value="Unassembled WGS sequence"/>
</dbReference>
<comment type="caution">
    <text evidence="10">The sequence shown here is derived from an EMBL/GenBank/DDBJ whole genome shotgun (WGS) entry which is preliminary data.</text>
</comment>
<reference evidence="10 11" key="1">
    <citation type="submission" date="2019-08" db="EMBL/GenBank/DDBJ databases">
        <title>In-depth cultivation of the pig gut microbiome towards novel bacterial diversity and tailored functional studies.</title>
        <authorList>
            <person name="Wylensek D."/>
            <person name="Hitch T.C.A."/>
            <person name="Clavel T."/>
        </authorList>
    </citation>
    <scope>NUCLEOTIDE SEQUENCE [LARGE SCALE GENOMIC DNA]</scope>
    <source>
        <strain evidence="10 11">Oil-RF-744-WCA-WT-10</strain>
    </source>
</reference>
<dbReference type="SUPFAM" id="SSF53756">
    <property type="entry name" value="UDP-Glycosyltransferase/glycogen phosphorylase"/>
    <property type="match status" value="1"/>
</dbReference>
<comment type="function">
    <text evidence="8">Involved in lipopolysaccharide (LPS) biosynthesis. Catalyzes the transfer of 3-deoxy-D-manno-octulosonate (Kdo) residue(s) from CMP-Kdo to lipid IV(A), the tetraacyldisaccharide-1,4'-bisphosphate precursor of lipid A.</text>
</comment>
<accession>A0A6L5XBI0</accession>
<dbReference type="RefSeq" id="WP_154327353.1">
    <property type="nucleotide sequence ID" value="NZ_CP045696.1"/>
</dbReference>
<dbReference type="GO" id="GO:0009245">
    <property type="term" value="P:lipid A biosynthetic process"/>
    <property type="evidence" value="ECO:0007669"/>
    <property type="project" value="TreeGrafter"/>
</dbReference>
<evidence type="ECO:0000256" key="1">
    <source>
        <dbReference type="ARBA" id="ARBA00004713"/>
    </source>
</evidence>
<dbReference type="AlphaFoldDB" id="A0A6L5XBI0"/>
<evidence type="ECO:0000256" key="2">
    <source>
        <dbReference type="ARBA" id="ARBA00012621"/>
    </source>
</evidence>
<dbReference type="EMBL" id="VULT01000003">
    <property type="protein sequence ID" value="MSS16623.1"/>
    <property type="molecule type" value="Genomic_DNA"/>
</dbReference>
<evidence type="ECO:0000256" key="3">
    <source>
        <dbReference type="ARBA" id="ARBA00019077"/>
    </source>
</evidence>
<comment type="similarity">
    <text evidence="8">Belongs to the glycosyltransferase group 1 family.</text>
</comment>
<sequence>MNPLYNIGIGAYRLAVKAASLRNPKARKMLEGQASTFSYLKERLDRNCRYIWIHASSLGEFEQGRPLIEKIKACHPEKLILLTFFSPSGYEVRKHYDKVDAVCYMPFDLPCNVKRFLDLVNPEMAIFVKYEFWGNYLMELKRRGVPTYIISAIFRPSQRFFHPWGRMFRQMLHCYTHIYVQNEESRRLLSQIGVDNVDVCGDTRFDRVMQVKNEAKEFPILAAMTAHSPFTLVMGSSWQPDEDIVIPYFNTHPEMKLVIAPHEFDAIRLKQLLHKIKRPVALYSHTSAEAAGKLDCIIIDCFGILSSLYRYGSAAYVGGGFGAGIHNINEAAVYGIPVIFGPNFGKFREASDLIAVGGGFSINNAHDFKAVADSLIGDHGRLHAVGAIADNYIKNHVGATDFIYQDLFPGK</sequence>
<dbReference type="GO" id="GO:0009244">
    <property type="term" value="P:lipopolysaccharide core region biosynthetic process"/>
    <property type="evidence" value="ECO:0007669"/>
    <property type="project" value="UniProtKB-UniRule"/>
</dbReference>
<dbReference type="PANTHER" id="PTHR42755">
    <property type="entry name" value="3-DEOXY-MANNO-OCTULOSONATE CYTIDYLYLTRANSFERASE"/>
    <property type="match status" value="1"/>
</dbReference>
<keyword evidence="11" id="KW-1185">Reference proteome</keyword>
<dbReference type="Gene3D" id="3.40.50.11720">
    <property type="entry name" value="3-Deoxy-D-manno-octulosonic-acid transferase, N-terminal domain"/>
    <property type="match status" value="1"/>
</dbReference>
<dbReference type="GO" id="GO:0005886">
    <property type="term" value="C:plasma membrane"/>
    <property type="evidence" value="ECO:0007669"/>
    <property type="project" value="UniProtKB-SubCell"/>
</dbReference>
<comment type="pathway">
    <text evidence="1 8">Bacterial outer membrane biogenesis; LPS core biosynthesis.</text>
</comment>
<dbReference type="Pfam" id="PF04413">
    <property type="entry name" value="Glycos_transf_N"/>
    <property type="match status" value="1"/>
</dbReference>
<keyword evidence="4 8" id="KW-0808">Transferase</keyword>
<gene>
    <name evidence="10" type="ORF">FYJ29_02380</name>
</gene>
<evidence type="ECO:0000313" key="10">
    <source>
        <dbReference type="EMBL" id="MSS16623.1"/>
    </source>
</evidence>
<dbReference type="InterPro" id="IPR039901">
    <property type="entry name" value="Kdotransferase"/>
</dbReference>
<evidence type="ECO:0000256" key="4">
    <source>
        <dbReference type="ARBA" id="ARBA00022679"/>
    </source>
</evidence>
<protein>
    <recommendedName>
        <fullName evidence="3 8">3-deoxy-D-manno-octulosonic acid transferase</fullName>
        <shortName evidence="8">Kdo transferase</shortName>
        <ecNumber evidence="2 8">2.4.99.12</ecNumber>
    </recommendedName>
    <alternativeName>
        <fullName evidence="5 8">Lipid IV(A) 3-deoxy-D-manno-octulosonic acid transferase</fullName>
    </alternativeName>
</protein>
<feature type="domain" description="3-deoxy-D-manno-octulosonic-acid transferase N-terminal" evidence="9">
    <location>
        <begin position="42"/>
        <end position="206"/>
    </location>
</feature>
<keyword evidence="8" id="KW-0448">Lipopolysaccharide biosynthesis</keyword>
<evidence type="ECO:0000256" key="8">
    <source>
        <dbReference type="RuleBase" id="RU365103"/>
    </source>
</evidence>
<comment type="catalytic activity">
    <reaction evidence="6 8">
        <text>lipid IVA (E. coli) + CMP-3-deoxy-beta-D-manno-octulosonate = alpha-Kdo-(2-&gt;6)-lipid IVA (E. coli) + CMP + H(+)</text>
        <dbReference type="Rhea" id="RHEA:28066"/>
        <dbReference type="ChEBI" id="CHEBI:15378"/>
        <dbReference type="ChEBI" id="CHEBI:58603"/>
        <dbReference type="ChEBI" id="CHEBI:60364"/>
        <dbReference type="ChEBI" id="CHEBI:60377"/>
        <dbReference type="ChEBI" id="CHEBI:85987"/>
        <dbReference type="EC" id="2.4.99.12"/>
    </reaction>
</comment>
<keyword evidence="8" id="KW-0472">Membrane</keyword>
<dbReference type="InterPro" id="IPR007507">
    <property type="entry name" value="Glycos_transf_N"/>
</dbReference>
<evidence type="ECO:0000256" key="6">
    <source>
        <dbReference type="ARBA" id="ARBA00049183"/>
    </source>
</evidence>